<reference evidence="2 3" key="1">
    <citation type="journal article" date="2009" name="Stand. Genomic Sci.">
        <title>Complete genome sequence of Pirellula staleyi type strain (ATCC 27377).</title>
        <authorList>
            <person name="Clum A."/>
            <person name="Tindall B.J."/>
            <person name="Sikorski J."/>
            <person name="Ivanova N."/>
            <person name="Mavrommatis K."/>
            <person name="Lucas S."/>
            <person name="Glavina del Rio T."/>
            <person name="Nolan M."/>
            <person name="Chen F."/>
            <person name="Tice H."/>
            <person name="Pitluck S."/>
            <person name="Cheng J.F."/>
            <person name="Chertkov O."/>
            <person name="Brettin T."/>
            <person name="Han C."/>
            <person name="Detter J.C."/>
            <person name="Kuske C."/>
            <person name="Bruce D."/>
            <person name="Goodwin L."/>
            <person name="Ovchinikova G."/>
            <person name="Pati A."/>
            <person name="Mikhailova N."/>
            <person name="Chen A."/>
            <person name="Palaniappan K."/>
            <person name="Land M."/>
            <person name="Hauser L."/>
            <person name="Chang Y.J."/>
            <person name="Jeffries C.D."/>
            <person name="Chain P."/>
            <person name="Rohde M."/>
            <person name="Goker M."/>
            <person name="Bristow J."/>
            <person name="Eisen J.A."/>
            <person name="Markowitz V."/>
            <person name="Hugenholtz P."/>
            <person name="Kyrpides N.C."/>
            <person name="Klenk H.P."/>
            <person name="Lapidus A."/>
        </authorList>
    </citation>
    <scope>NUCLEOTIDE SEQUENCE [LARGE SCALE GENOMIC DNA]</scope>
    <source>
        <strain evidence="3">ATCC 27377 / DSM 6068 / ICPB 4128</strain>
    </source>
</reference>
<name>D2R665_PIRSD</name>
<dbReference type="HOGENOM" id="CLU_029499_10_0_0"/>
<protein>
    <submittedName>
        <fullName evidence="2">Glucose-1-phosphate cytidylyltransferase</fullName>
    </submittedName>
</protein>
<dbReference type="SUPFAM" id="SSF53448">
    <property type="entry name" value="Nucleotide-diphospho-sugar transferases"/>
    <property type="match status" value="1"/>
</dbReference>
<dbReference type="InterPro" id="IPR013446">
    <property type="entry name" value="G1P_cyt_trans-like"/>
</dbReference>
<dbReference type="Proteomes" id="UP000001887">
    <property type="component" value="Chromosome"/>
</dbReference>
<accession>D2R665</accession>
<evidence type="ECO:0000313" key="3">
    <source>
        <dbReference type="Proteomes" id="UP000001887"/>
    </source>
</evidence>
<gene>
    <name evidence="2" type="ordered locus">Psta_4508</name>
</gene>
<dbReference type="NCBIfam" id="TIGR02623">
    <property type="entry name" value="G1P_cyt_trans"/>
    <property type="match status" value="1"/>
</dbReference>
<dbReference type="PANTHER" id="PTHR47183:SF1">
    <property type="entry name" value="GLUCOSE-1-PHOSPHATE CYTIDYLYLTRANSFERASE"/>
    <property type="match status" value="1"/>
</dbReference>
<sequence>MQVILLAGGLGTRLAEETHLRPKPMIEIGGMPILVHIMSIYHAHGFRDFTVACGYRGEIIKEYFANFHVTHSDWSISLASGKRKSFRSSLPDWNVSIIDTGLHTMTGGRIKRLQPYIGNETFMVTYGDGVSNVNISELLSFHKSHGKLATVTAVHPPARFGCLDLAGDKVQSFAEKPQTSEGWINGGFFVFEPEIFDYLGHDSDVLEKKPLEWLSRSGELMAYRHDGFWQPMDTLREKQLLEQLWESGTAPWRVWNERFELAQTAAGKKGARLRTQRVQRPVARKVA</sequence>
<proteinExistence type="predicted"/>
<dbReference type="AlphaFoldDB" id="D2R665"/>
<dbReference type="InterPro" id="IPR046981">
    <property type="entry name" value="G1P_cyt_trans"/>
</dbReference>
<keyword evidence="2" id="KW-0548">Nucleotidyltransferase</keyword>
<dbReference type="GO" id="GO:0047343">
    <property type="term" value="F:glucose-1-phosphate cytidylyltransferase activity"/>
    <property type="evidence" value="ECO:0007669"/>
    <property type="project" value="InterPro"/>
</dbReference>
<dbReference type="Gene3D" id="3.90.550.10">
    <property type="entry name" value="Spore Coat Polysaccharide Biosynthesis Protein SpsA, Chain A"/>
    <property type="match status" value="1"/>
</dbReference>
<dbReference type="InterPro" id="IPR005835">
    <property type="entry name" value="NTP_transferase_dom"/>
</dbReference>
<keyword evidence="2" id="KW-0808">Transferase</keyword>
<dbReference type="PANTHER" id="PTHR47183">
    <property type="entry name" value="GLUCOSE-1-PHOSPHATE CYTIDYLYLTRANSFERASE-RELATED"/>
    <property type="match status" value="1"/>
</dbReference>
<keyword evidence="3" id="KW-1185">Reference proteome</keyword>
<dbReference type="CDD" id="cd02524">
    <property type="entry name" value="G1P_cytidylyltransferase"/>
    <property type="match status" value="1"/>
</dbReference>
<dbReference type="Pfam" id="PF00483">
    <property type="entry name" value="NTP_transferase"/>
    <property type="match status" value="1"/>
</dbReference>
<evidence type="ECO:0000313" key="2">
    <source>
        <dbReference type="EMBL" id="ADB19150.1"/>
    </source>
</evidence>
<organism evidence="2 3">
    <name type="scientific">Pirellula staleyi (strain ATCC 27377 / DSM 6068 / ICPB 4128)</name>
    <name type="common">Pirella staleyi</name>
    <dbReference type="NCBI Taxonomy" id="530564"/>
    <lineage>
        <taxon>Bacteria</taxon>
        <taxon>Pseudomonadati</taxon>
        <taxon>Planctomycetota</taxon>
        <taxon>Planctomycetia</taxon>
        <taxon>Pirellulales</taxon>
        <taxon>Pirellulaceae</taxon>
        <taxon>Pirellula</taxon>
    </lineage>
</organism>
<evidence type="ECO:0000259" key="1">
    <source>
        <dbReference type="Pfam" id="PF00483"/>
    </source>
</evidence>
<dbReference type="GO" id="GO:0009243">
    <property type="term" value="P:O antigen biosynthetic process"/>
    <property type="evidence" value="ECO:0007669"/>
    <property type="project" value="InterPro"/>
</dbReference>
<dbReference type="EMBL" id="CP001848">
    <property type="protein sequence ID" value="ADB19150.1"/>
    <property type="molecule type" value="Genomic_DNA"/>
</dbReference>
<dbReference type="eggNOG" id="COG1208">
    <property type="taxonomic scope" value="Bacteria"/>
</dbReference>
<dbReference type="InterPro" id="IPR029044">
    <property type="entry name" value="Nucleotide-diphossugar_trans"/>
</dbReference>
<dbReference type="OrthoDB" id="9801899at2"/>
<dbReference type="STRING" id="530564.Psta_4508"/>
<dbReference type="KEGG" id="psl:Psta_4508"/>
<feature type="domain" description="Nucleotidyl transferase" evidence="1">
    <location>
        <begin position="3"/>
        <end position="209"/>
    </location>
</feature>